<organism evidence="1 2">
    <name type="scientific">Granulimonas faecalis</name>
    <dbReference type="NCBI Taxonomy" id="2894155"/>
    <lineage>
        <taxon>Bacteria</taxon>
        <taxon>Bacillati</taxon>
        <taxon>Actinomycetota</taxon>
        <taxon>Coriobacteriia</taxon>
        <taxon>Coriobacteriales</taxon>
        <taxon>Kribbibacteriaceae</taxon>
        <taxon>Granulimonas</taxon>
    </lineage>
</organism>
<comment type="caution">
    <text evidence="1">The sequence shown here is derived from an EMBL/GenBank/DDBJ whole genome shotgun (WGS) entry which is preliminary data.</text>
</comment>
<dbReference type="Proteomes" id="UP001055025">
    <property type="component" value="Unassembled WGS sequence"/>
</dbReference>
<evidence type="ECO:0000313" key="1">
    <source>
        <dbReference type="EMBL" id="GJM56248.1"/>
    </source>
</evidence>
<gene>
    <name evidence="1" type="ORF">ATOP_19030</name>
</gene>
<name>A0AAV5B783_9ACTN</name>
<dbReference type="RefSeq" id="WP_135978578.1">
    <property type="nucleotide sequence ID" value="NZ_BQKC01000002.1"/>
</dbReference>
<evidence type="ECO:0008006" key="3">
    <source>
        <dbReference type="Google" id="ProtNLM"/>
    </source>
</evidence>
<keyword evidence="2" id="KW-1185">Reference proteome</keyword>
<reference evidence="1" key="1">
    <citation type="journal article" date="2022" name="Int. J. Syst. Evol. Microbiol.">
        <title>Granulimonas faecalis gen. nov., sp. nov., and Leptogranulimonas caecicola gen. nov., sp. nov., novel lactate-producing Atopobiaceae bacteria isolated from mouse intestines, and an emended description of the family Atopobiaceae.</title>
        <authorList>
            <person name="Morinaga K."/>
            <person name="Kusada H."/>
            <person name="Sakamoto S."/>
            <person name="Murakami T."/>
            <person name="Toyoda A."/>
            <person name="Mori H."/>
            <person name="Meng X.Y."/>
            <person name="Takashino M."/>
            <person name="Murotomi K."/>
            <person name="Tamaki H."/>
        </authorList>
    </citation>
    <scope>NUCLEOTIDE SEQUENCE</scope>
    <source>
        <strain evidence="1">OPF53</strain>
    </source>
</reference>
<sequence length="204" mass="21963">METTVERTGTFGTVTGRTDHATDVLADMVAGICARGDRAVRRLCAHVGARLVDGFWVYLENFGTGRICTLPSVGGWYLYDSVHGTYLEVDLDGDEVPVPTPLDSFCDLDAEGCSEWNRLVPTLASLGSALEAAEADAWGLDEDGLPTDSWDRWLADVDAYGSLYRLACERAVRAVVAACDGECGFWDSDEGEAAWAEGLVPETA</sequence>
<accession>A0AAV5B783</accession>
<protein>
    <recommendedName>
        <fullName evidence="3">DUF4375 domain-containing protein</fullName>
    </recommendedName>
</protein>
<evidence type="ECO:0000313" key="2">
    <source>
        <dbReference type="Proteomes" id="UP001055025"/>
    </source>
</evidence>
<proteinExistence type="predicted"/>
<dbReference type="EMBL" id="BQKC01000002">
    <property type="protein sequence ID" value="GJM56248.1"/>
    <property type="molecule type" value="Genomic_DNA"/>
</dbReference>
<dbReference type="AlphaFoldDB" id="A0AAV5B783"/>